<gene>
    <name evidence="2" type="ORF">PSTG_10733</name>
</gene>
<dbReference type="AlphaFoldDB" id="A0A0L0V9H9"/>
<dbReference type="InterPro" id="IPR011010">
    <property type="entry name" value="DNA_brk_join_enz"/>
</dbReference>
<sequence length="275" mass="30940">MVYREELEMATNGDIMTHVPIEVPFDLQQLASSTLAKYTHGIKLWHLYHKLQYPKDADNRVKALLKASVRADVPAPLQPKKDAIHLRHLPFLTDRLLQGAKKEKAILDLAITAFWGMARLAELTYQFSTGNPECAESLLTPDVKTKQPGNTTRLVLVLREAKTCNPGIVQKIELKPLDNMLCPVKAVTRCLEEAGGANTLLFGYYNNNSNRIHLTRDSVTRALSKIWSEGDFGRLSGHSSRIGDASLWNALGINSQDICLLGRWIYECYKLYSYV</sequence>
<dbReference type="InterPro" id="IPR052925">
    <property type="entry name" value="Phage_Integrase-like_Recomb"/>
</dbReference>
<dbReference type="InterPro" id="IPR013762">
    <property type="entry name" value="Integrase-like_cat_sf"/>
</dbReference>
<dbReference type="PANTHER" id="PTHR34605:SF3">
    <property type="entry name" value="P CELL-TYPE AGGLUTINATION PROTEIN MAP4-LIKE-RELATED"/>
    <property type="match status" value="1"/>
</dbReference>
<accession>A0A0L0V9H9</accession>
<organism evidence="2 3">
    <name type="scientific">Puccinia striiformis f. sp. tritici PST-78</name>
    <dbReference type="NCBI Taxonomy" id="1165861"/>
    <lineage>
        <taxon>Eukaryota</taxon>
        <taxon>Fungi</taxon>
        <taxon>Dikarya</taxon>
        <taxon>Basidiomycota</taxon>
        <taxon>Pucciniomycotina</taxon>
        <taxon>Pucciniomycetes</taxon>
        <taxon>Pucciniales</taxon>
        <taxon>Pucciniaceae</taxon>
        <taxon>Puccinia</taxon>
    </lineage>
</organism>
<evidence type="ECO:0008006" key="4">
    <source>
        <dbReference type="Google" id="ProtNLM"/>
    </source>
</evidence>
<protein>
    <recommendedName>
        <fullName evidence="4">Tyr recombinase domain-containing protein</fullName>
    </recommendedName>
</protein>
<name>A0A0L0V9H9_9BASI</name>
<keyword evidence="3" id="KW-1185">Reference proteome</keyword>
<dbReference type="Proteomes" id="UP000054564">
    <property type="component" value="Unassembled WGS sequence"/>
</dbReference>
<dbReference type="Gene3D" id="1.10.443.10">
    <property type="entry name" value="Intergrase catalytic core"/>
    <property type="match status" value="1"/>
</dbReference>
<evidence type="ECO:0000313" key="3">
    <source>
        <dbReference type="Proteomes" id="UP000054564"/>
    </source>
</evidence>
<dbReference type="EMBL" id="AJIL01000089">
    <property type="protein sequence ID" value="KNE95933.1"/>
    <property type="molecule type" value="Genomic_DNA"/>
</dbReference>
<keyword evidence="1" id="KW-0233">DNA recombination</keyword>
<proteinExistence type="predicted"/>
<evidence type="ECO:0000256" key="1">
    <source>
        <dbReference type="ARBA" id="ARBA00023172"/>
    </source>
</evidence>
<dbReference type="STRING" id="1165861.A0A0L0V9H9"/>
<comment type="caution">
    <text evidence="2">The sequence shown here is derived from an EMBL/GenBank/DDBJ whole genome shotgun (WGS) entry which is preliminary data.</text>
</comment>
<dbReference type="GO" id="GO:0006310">
    <property type="term" value="P:DNA recombination"/>
    <property type="evidence" value="ECO:0007669"/>
    <property type="project" value="UniProtKB-KW"/>
</dbReference>
<dbReference type="GO" id="GO:0015074">
    <property type="term" value="P:DNA integration"/>
    <property type="evidence" value="ECO:0007669"/>
    <property type="project" value="InterPro"/>
</dbReference>
<dbReference type="PANTHER" id="PTHR34605">
    <property type="entry name" value="PHAGE_INTEGRASE DOMAIN-CONTAINING PROTEIN"/>
    <property type="match status" value="1"/>
</dbReference>
<dbReference type="SUPFAM" id="SSF56349">
    <property type="entry name" value="DNA breaking-rejoining enzymes"/>
    <property type="match status" value="1"/>
</dbReference>
<reference evidence="3" key="1">
    <citation type="submission" date="2014-03" db="EMBL/GenBank/DDBJ databases">
        <title>The Genome Sequence of Puccinia striiformis f. sp. tritici PST-78.</title>
        <authorList>
            <consortium name="The Broad Institute Genome Sequencing Platform"/>
            <person name="Cuomo C."/>
            <person name="Hulbert S."/>
            <person name="Chen X."/>
            <person name="Walker B."/>
            <person name="Young S.K."/>
            <person name="Zeng Q."/>
            <person name="Gargeya S."/>
            <person name="Fitzgerald M."/>
            <person name="Haas B."/>
            <person name="Abouelleil A."/>
            <person name="Alvarado L."/>
            <person name="Arachchi H.M."/>
            <person name="Berlin A.M."/>
            <person name="Chapman S.B."/>
            <person name="Goldberg J."/>
            <person name="Griggs A."/>
            <person name="Gujja S."/>
            <person name="Hansen M."/>
            <person name="Howarth C."/>
            <person name="Imamovic A."/>
            <person name="Larimer J."/>
            <person name="McCowan C."/>
            <person name="Montmayeur A."/>
            <person name="Murphy C."/>
            <person name="Neiman D."/>
            <person name="Pearson M."/>
            <person name="Priest M."/>
            <person name="Roberts A."/>
            <person name="Saif S."/>
            <person name="Shea T."/>
            <person name="Sisk P."/>
            <person name="Sykes S."/>
            <person name="Wortman J."/>
            <person name="Nusbaum C."/>
            <person name="Birren B."/>
        </authorList>
    </citation>
    <scope>NUCLEOTIDE SEQUENCE [LARGE SCALE GENOMIC DNA]</scope>
    <source>
        <strain evidence="3">race PST-78</strain>
    </source>
</reference>
<dbReference type="OrthoDB" id="2503678at2759"/>
<evidence type="ECO:0000313" key="2">
    <source>
        <dbReference type="EMBL" id="KNE95933.1"/>
    </source>
</evidence>
<dbReference type="GO" id="GO:0003677">
    <property type="term" value="F:DNA binding"/>
    <property type="evidence" value="ECO:0007669"/>
    <property type="project" value="InterPro"/>
</dbReference>